<evidence type="ECO:0000256" key="2">
    <source>
        <dbReference type="ARBA" id="ARBA00004229"/>
    </source>
</evidence>
<proteinExistence type="inferred from homology"/>
<dbReference type="AlphaFoldDB" id="A0A9P1FUV1"/>
<evidence type="ECO:0000256" key="1">
    <source>
        <dbReference type="ARBA" id="ARBA00003180"/>
    </source>
</evidence>
<evidence type="ECO:0000256" key="11">
    <source>
        <dbReference type="ARBA" id="ARBA00023098"/>
    </source>
</evidence>
<protein>
    <recommendedName>
        <fullName evidence="13">Acyl carrier protein</fullName>
    </recommendedName>
</protein>
<evidence type="ECO:0000313" key="19">
    <source>
        <dbReference type="Proteomes" id="UP001152797"/>
    </source>
</evidence>
<comment type="similarity">
    <text evidence="3">Belongs to the acyl carrier protein (ACP) family.</text>
</comment>
<dbReference type="InterPro" id="IPR006162">
    <property type="entry name" value="Ppantetheine_attach_site"/>
</dbReference>
<dbReference type="InterPro" id="IPR036736">
    <property type="entry name" value="ACP-like_sf"/>
</dbReference>
<keyword evidence="19" id="KW-1185">Reference proteome</keyword>
<comment type="caution">
    <text evidence="17">The sequence shown here is derived from an EMBL/GenBank/DDBJ whole genome shotgun (WGS) entry which is preliminary data.</text>
</comment>
<dbReference type="GO" id="GO:0000036">
    <property type="term" value="F:acyl carrier activity"/>
    <property type="evidence" value="ECO:0007669"/>
    <property type="project" value="InterPro"/>
</dbReference>
<keyword evidence="11" id="KW-0443">Lipid metabolism</keyword>
<comment type="function">
    <text evidence="1 13">Carrier of the growing fatty acid chain in fatty acid biosynthesis.</text>
</comment>
<feature type="signal peptide" evidence="15">
    <location>
        <begin position="1"/>
        <end position="24"/>
    </location>
</feature>
<dbReference type="EMBL" id="CAMXCT010001143">
    <property type="protein sequence ID" value="CAI3987202.1"/>
    <property type="molecule type" value="Genomic_DNA"/>
</dbReference>
<keyword evidence="14" id="KW-0472">Membrane</keyword>
<keyword evidence="14" id="KW-1133">Transmembrane helix</keyword>
<evidence type="ECO:0000256" key="12">
    <source>
        <dbReference type="ARBA" id="ARBA00023160"/>
    </source>
</evidence>
<feature type="domain" description="Carrier" evidence="16">
    <location>
        <begin position="44"/>
        <end position="124"/>
    </location>
</feature>
<keyword evidence="9" id="KW-0276">Fatty acid metabolism</keyword>
<name>A0A9P1FUV1_9DINO</name>
<evidence type="ECO:0000313" key="18">
    <source>
        <dbReference type="EMBL" id="CAL4774514.1"/>
    </source>
</evidence>
<evidence type="ECO:0000256" key="4">
    <source>
        <dbReference type="ARBA" id="ARBA00022450"/>
    </source>
</evidence>
<dbReference type="OrthoDB" id="448946at2759"/>
<keyword evidence="7" id="KW-0597">Phosphoprotein</keyword>
<keyword evidence="10" id="KW-0809">Transit peptide</keyword>
<dbReference type="PANTHER" id="PTHR46153">
    <property type="entry name" value="ACYL CARRIER PROTEIN"/>
    <property type="match status" value="1"/>
</dbReference>
<dbReference type="Pfam" id="PF00550">
    <property type="entry name" value="PP-binding"/>
    <property type="match status" value="2"/>
</dbReference>
<dbReference type="Proteomes" id="UP001152797">
    <property type="component" value="Unassembled WGS sequence"/>
</dbReference>
<dbReference type="InterPro" id="IPR020806">
    <property type="entry name" value="PKS_PP-bd"/>
</dbReference>
<evidence type="ECO:0000256" key="3">
    <source>
        <dbReference type="ARBA" id="ARBA00010930"/>
    </source>
</evidence>
<keyword evidence="5 13" id="KW-0444">Lipid biosynthesis</keyword>
<evidence type="ECO:0000256" key="10">
    <source>
        <dbReference type="ARBA" id="ARBA00022946"/>
    </source>
</evidence>
<keyword evidence="15" id="KW-0732">Signal</keyword>
<evidence type="ECO:0000256" key="15">
    <source>
        <dbReference type="SAM" id="SignalP"/>
    </source>
</evidence>
<feature type="chain" id="PRO_5043272228" description="Acyl carrier protein" evidence="15">
    <location>
        <begin position="25"/>
        <end position="265"/>
    </location>
</feature>
<evidence type="ECO:0000256" key="6">
    <source>
        <dbReference type="ARBA" id="ARBA00022528"/>
    </source>
</evidence>
<accession>A0A9P1FUV1</accession>
<evidence type="ECO:0000256" key="8">
    <source>
        <dbReference type="ARBA" id="ARBA00022640"/>
    </source>
</evidence>
<comment type="subcellular location">
    <subcellularLocation>
        <location evidence="2">Plastid</location>
        <location evidence="2">Chloroplast</location>
    </subcellularLocation>
</comment>
<dbReference type="InterPro" id="IPR044813">
    <property type="entry name" value="ACP_chloroplastic"/>
</dbReference>
<dbReference type="InterPro" id="IPR009081">
    <property type="entry name" value="PP-bd_ACP"/>
</dbReference>
<dbReference type="GO" id="GO:0009507">
    <property type="term" value="C:chloroplast"/>
    <property type="evidence" value="ECO:0007669"/>
    <property type="project" value="UniProtKB-SubCell"/>
</dbReference>
<evidence type="ECO:0000256" key="7">
    <source>
        <dbReference type="ARBA" id="ARBA00022553"/>
    </source>
</evidence>
<sequence>MARSGLVTLLCCLVFLRTLTFVSFSPALRVQRSVKVLQQATATDDTMTKVADVIAEQLGVESDKVTREATLTELGADSLDIVESVMALEEAFDIELPDEERLCGELERTYTNLRDHAAEELRRCHGPDPEQALRWTSYELRSPVRAGMKAMARSWGVLLLGLMLFRTLSFVSFAPQVPRSVKVLRQATATDDTMDKVAGVIAEQLGVEKDKVTREATLTELGADSLDIVESVMALEEEFDIELPDEETTPLKNCGDVMDLIQSKL</sequence>
<evidence type="ECO:0000256" key="5">
    <source>
        <dbReference type="ARBA" id="ARBA00022516"/>
    </source>
</evidence>
<dbReference type="Gene3D" id="1.10.1200.10">
    <property type="entry name" value="ACP-like"/>
    <property type="match status" value="2"/>
</dbReference>
<dbReference type="HAMAP" id="MF_01217">
    <property type="entry name" value="Acyl_carrier"/>
    <property type="match status" value="2"/>
</dbReference>
<dbReference type="GO" id="GO:0031177">
    <property type="term" value="F:phosphopantetheine binding"/>
    <property type="evidence" value="ECO:0007669"/>
    <property type="project" value="InterPro"/>
</dbReference>
<dbReference type="SUPFAM" id="SSF47336">
    <property type="entry name" value="ACP-like"/>
    <property type="match status" value="2"/>
</dbReference>
<reference evidence="17" key="1">
    <citation type="submission" date="2022-10" db="EMBL/GenBank/DDBJ databases">
        <authorList>
            <person name="Chen Y."/>
            <person name="Dougan E. K."/>
            <person name="Chan C."/>
            <person name="Rhodes N."/>
            <person name="Thang M."/>
        </authorList>
    </citation>
    <scope>NUCLEOTIDE SEQUENCE</scope>
</reference>
<dbReference type="PANTHER" id="PTHR46153:SF2">
    <property type="entry name" value="ACYL CARRIER PROTEIN"/>
    <property type="match status" value="1"/>
</dbReference>
<gene>
    <name evidence="17" type="ORF">C1SCF055_LOCUS14494</name>
</gene>
<keyword evidence="6" id="KW-0150">Chloroplast</keyword>
<dbReference type="NCBIfam" id="TIGR00517">
    <property type="entry name" value="acyl_carrier"/>
    <property type="match status" value="1"/>
</dbReference>
<dbReference type="PROSITE" id="PS00012">
    <property type="entry name" value="PHOSPHOPANTETHEINE"/>
    <property type="match status" value="2"/>
</dbReference>
<keyword evidence="14" id="KW-0812">Transmembrane</keyword>
<dbReference type="SMART" id="SM00823">
    <property type="entry name" value="PKS_PP"/>
    <property type="match status" value="2"/>
</dbReference>
<feature type="transmembrane region" description="Helical" evidence="14">
    <location>
        <begin position="155"/>
        <end position="175"/>
    </location>
</feature>
<evidence type="ECO:0000256" key="14">
    <source>
        <dbReference type="SAM" id="Phobius"/>
    </source>
</evidence>
<evidence type="ECO:0000313" key="17">
    <source>
        <dbReference type="EMBL" id="CAI3987202.1"/>
    </source>
</evidence>
<evidence type="ECO:0000256" key="13">
    <source>
        <dbReference type="RuleBase" id="RU000722"/>
    </source>
</evidence>
<dbReference type="PROSITE" id="PS50075">
    <property type="entry name" value="CARRIER"/>
    <property type="match status" value="2"/>
</dbReference>
<reference evidence="18 19" key="2">
    <citation type="submission" date="2024-05" db="EMBL/GenBank/DDBJ databases">
        <authorList>
            <person name="Chen Y."/>
            <person name="Shah S."/>
            <person name="Dougan E. K."/>
            <person name="Thang M."/>
            <person name="Chan C."/>
        </authorList>
    </citation>
    <scope>NUCLEOTIDE SEQUENCE [LARGE SCALE GENOMIC DNA]</scope>
</reference>
<dbReference type="NCBIfam" id="NF002150">
    <property type="entry name" value="PRK00982.1-4"/>
    <property type="match status" value="1"/>
</dbReference>
<keyword evidence="12 13" id="KW-0275">Fatty acid biosynthesis</keyword>
<dbReference type="EMBL" id="CAMXCT030001143">
    <property type="protein sequence ID" value="CAL4774514.1"/>
    <property type="molecule type" value="Genomic_DNA"/>
</dbReference>
<dbReference type="InterPro" id="IPR003231">
    <property type="entry name" value="ACP"/>
</dbReference>
<organism evidence="17">
    <name type="scientific">Cladocopium goreaui</name>
    <dbReference type="NCBI Taxonomy" id="2562237"/>
    <lineage>
        <taxon>Eukaryota</taxon>
        <taxon>Sar</taxon>
        <taxon>Alveolata</taxon>
        <taxon>Dinophyceae</taxon>
        <taxon>Suessiales</taxon>
        <taxon>Symbiodiniaceae</taxon>
        <taxon>Cladocopium</taxon>
    </lineage>
</organism>
<evidence type="ECO:0000256" key="9">
    <source>
        <dbReference type="ARBA" id="ARBA00022832"/>
    </source>
</evidence>
<keyword evidence="8" id="KW-0934">Plastid</keyword>
<keyword evidence="4 13" id="KW-0596">Phosphopantetheine</keyword>
<evidence type="ECO:0000259" key="16">
    <source>
        <dbReference type="PROSITE" id="PS50075"/>
    </source>
</evidence>
<dbReference type="NCBIfam" id="NF002148">
    <property type="entry name" value="PRK00982.1-2"/>
    <property type="match status" value="1"/>
</dbReference>
<dbReference type="EMBL" id="CAMXCT020001143">
    <property type="protein sequence ID" value="CAL1140577.1"/>
    <property type="molecule type" value="Genomic_DNA"/>
</dbReference>
<feature type="domain" description="Carrier" evidence="16">
    <location>
        <begin position="191"/>
        <end position="265"/>
    </location>
</feature>